<proteinExistence type="inferred from homology"/>
<feature type="region of interest" description="Disordered" evidence="7">
    <location>
        <begin position="132"/>
        <end position="152"/>
    </location>
</feature>
<dbReference type="STRING" id="94643.A0A2A9MM80"/>
<comment type="pathway">
    <text evidence="1">Nucleotide-sugar biosynthesis; UDP-N-acetyl-alpha-D-glucosamine biosynthesis; UDP-N-acetyl-alpha-D-glucosamine from N-acetyl-alpha-D-glucosamine 1-phosphate: step 1/1.</text>
</comment>
<organism evidence="8 9">
    <name type="scientific">Besnoitia besnoiti</name>
    <name type="common">Apicomplexan protozoan</name>
    <dbReference type="NCBI Taxonomy" id="94643"/>
    <lineage>
        <taxon>Eukaryota</taxon>
        <taxon>Sar</taxon>
        <taxon>Alveolata</taxon>
        <taxon>Apicomplexa</taxon>
        <taxon>Conoidasida</taxon>
        <taxon>Coccidia</taxon>
        <taxon>Eucoccidiorida</taxon>
        <taxon>Eimeriorina</taxon>
        <taxon>Sarcocystidae</taxon>
        <taxon>Besnoitia</taxon>
    </lineage>
</organism>
<dbReference type="InterPro" id="IPR029044">
    <property type="entry name" value="Nucleotide-diphossugar_trans"/>
</dbReference>
<keyword evidence="5" id="KW-0548">Nucleotidyltransferase</keyword>
<evidence type="ECO:0000256" key="7">
    <source>
        <dbReference type="SAM" id="MobiDB-lite"/>
    </source>
</evidence>
<accession>A0A2A9MM80</accession>
<dbReference type="Proteomes" id="UP000224006">
    <property type="component" value="Chromosome III"/>
</dbReference>
<evidence type="ECO:0000256" key="1">
    <source>
        <dbReference type="ARBA" id="ARBA00005208"/>
    </source>
</evidence>
<reference evidence="8 9" key="1">
    <citation type="submission" date="2017-09" db="EMBL/GenBank/DDBJ databases">
        <title>Genome sequencing of Besnoitia besnoiti strain Bb-Ger1.</title>
        <authorList>
            <person name="Schares G."/>
            <person name="Venepally P."/>
            <person name="Lorenzi H.A."/>
        </authorList>
    </citation>
    <scope>NUCLEOTIDE SEQUENCE [LARGE SCALE GENOMIC DNA]</scope>
    <source>
        <strain evidence="8 9">Bb-Ger1</strain>
    </source>
</reference>
<dbReference type="GO" id="GO:0003977">
    <property type="term" value="F:UDP-N-acetylglucosamine diphosphorylase activity"/>
    <property type="evidence" value="ECO:0007669"/>
    <property type="project" value="UniProtKB-EC"/>
</dbReference>
<dbReference type="PANTHER" id="PTHR11952">
    <property type="entry name" value="UDP- GLUCOSE PYROPHOSPHORYLASE"/>
    <property type="match status" value="1"/>
</dbReference>
<dbReference type="InterPro" id="IPR002618">
    <property type="entry name" value="UDPGP_fam"/>
</dbReference>
<dbReference type="EMBL" id="NWUJ01000003">
    <property type="protein sequence ID" value="PFH36622.1"/>
    <property type="molecule type" value="Genomic_DNA"/>
</dbReference>
<comment type="catalytic activity">
    <reaction evidence="6">
        <text>N-acetyl-alpha-D-glucosamine 1-phosphate + UTP + H(+) = UDP-N-acetyl-alpha-D-glucosamine + diphosphate</text>
        <dbReference type="Rhea" id="RHEA:13509"/>
        <dbReference type="ChEBI" id="CHEBI:15378"/>
        <dbReference type="ChEBI" id="CHEBI:33019"/>
        <dbReference type="ChEBI" id="CHEBI:46398"/>
        <dbReference type="ChEBI" id="CHEBI:57705"/>
        <dbReference type="ChEBI" id="CHEBI:57776"/>
        <dbReference type="EC" id="2.7.7.23"/>
    </reaction>
</comment>
<dbReference type="GeneID" id="40309744"/>
<feature type="compositionally biased region" description="Basic and acidic residues" evidence="7">
    <location>
        <begin position="603"/>
        <end position="631"/>
    </location>
</feature>
<dbReference type="OrthoDB" id="331415at2759"/>
<feature type="compositionally biased region" description="Low complexity" evidence="7">
    <location>
        <begin position="734"/>
        <end position="747"/>
    </location>
</feature>
<sequence>MHVEREDSAFSSFSSESFPSLSRTSSSSFSDCPPPGAASPAEPPCLDTLRCLYTSAQQDHLLDFHPRLSHADQKLLLHQLSRHDAVRVSRIFRRALRRHQAKAAAESAAKLLEAQASRTVSAAEEAGKHELTQALDAPGAPAGAPAPSPSLRTKECAECSLSVSPIVAPSPSVLSAESAQVAAPADEATAATGEERSNAASLAVSAARASAQSFASVAARAALEAELTLAAPLIGKRMKTEEPLRSVQPARPPAGAGGGNETEHEDEDDLHELPSRCCRETCFPPDIIEWGETAEDAHKGEAQHANDASEEDTDAMQARLARLYSLVEQSSCPLVRLEAMPDRARRHWYSLGLKLIREGRVAALVLAGGDGTRLAFAGPKGQLPVAPLSGKSLFQLFAERVKRLCELAEREGEAESRTSAAERVESTGMPRPQPRLVSLPLLIMTSEGNDTQTRAFFAQHNFFGLHPSSVYFFLQESMPTFSPDGHILLREPGCMYTAPNGNGGVFSALESAGLLRELRERGVVGLQVCSVDNILARIGDPLFFGLCFESHTPVGNKVLRRRDPYEKVGVVCQVLSQAPPTHAERSRLKEALLHSFAATGGDRSADASRVREAEAREKDGGSPREGRSARECKKKAATASGEARSHPERNGDGRRRIPVVIEYSELPDEIRLARKSPAETQQDQATDLLFEWGNACLHYFDLRFIHAVLTNRRLLDSSYHLALKNVNAILPRRAGAAREGAGPTAETRPNGHARTGEGDLSKDFVRVEKGWKLELFIFDVFALASRVLCVEVARSAEFSPIKNKSPNPNPRTVSDVVEDTLFSAQRDLSRLHRSWLRCAGVRADTHDAQPLRSPDQRDDDLEREISAQRAGADGGKGDEADRAEAEVGFQETLCEISPLVSYGGEALSEAVAEGRLASRVGLPFRFEG</sequence>
<name>A0A2A9MM80_BESBE</name>
<keyword evidence="4" id="KW-0808">Transferase</keyword>
<feature type="region of interest" description="Disordered" evidence="7">
    <location>
        <begin position="734"/>
        <end position="758"/>
    </location>
</feature>
<evidence type="ECO:0000256" key="3">
    <source>
        <dbReference type="ARBA" id="ARBA00012457"/>
    </source>
</evidence>
<evidence type="ECO:0000313" key="9">
    <source>
        <dbReference type="Proteomes" id="UP000224006"/>
    </source>
</evidence>
<feature type="compositionally biased region" description="Pro residues" evidence="7">
    <location>
        <begin position="32"/>
        <end position="41"/>
    </location>
</feature>
<dbReference type="GO" id="GO:0006048">
    <property type="term" value="P:UDP-N-acetylglucosamine biosynthetic process"/>
    <property type="evidence" value="ECO:0007669"/>
    <property type="project" value="TreeGrafter"/>
</dbReference>
<keyword evidence="9" id="KW-1185">Reference proteome</keyword>
<protein>
    <recommendedName>
        <fullName evidence="3">UDP-N-acetylglucosamine diphosphorylase</fullName>
        <ecNumber evidence="3">2.7.7.23</ecNumber>
    </recommendedName>
</protein>
<evidence type="ECO:0000256" key="5">
    <source>
        <dbReference type="ARBA" id="ARBA00022695"/>
    </source>
</evidence>
<dbReference type="AlphaFoldDB" id="A0A2A9MM80"/>
<dbReference type="Pfam" id="PF01704">
    <property type="entry name" value="UDPGP"/>
    <property type="match status" value="1"/>
</dbReference>
<feature type="region of interest" description="Disordered" evidence="7">
    <location>
        <begin position="240"/>
        <end position="272"/>
    </location>
</feature>
<comment type="caution">
    <text evidence="8">The sequence shown here is derived from an EMBL/GenBank/DDBJ whole genome shotgun (WGS) entry which is preliminary data.</text>
</comment>
<dbReference type="InterPro" id="IPR039741">
    <property type="entry name" value="UDP-sugar_pyrophosphorylase"/>
</dbReference>
<feature type="region of interest" description="Disordered" evidence="7">
    <location>
        <begin position="1"/>
        <end position="41"/>
    </location>
</feature>
<dbReference type="RefSeq" id="XP_029220631.1">
    <property type="nucleotide sequence ID" value="XM_029363265.1"/>
</dbReference>
<dbReference type="KEGG" id="bbes:BESB_048140"/>
<evidence type="ECO:0000256" key="2">
    <source>
        <dbReference type="ARBA" id="ARBA00010401"/>
    </source>
</evidence>
<feature type="region of interest" description="Disordered" evidence="7">
    <location>
        <begin position="603"/>
        <end position="656"/>
    </location>
</feature>
<comment type="similarity">
    <text evidence="2">Belongs to the UDPGP type 1 family.</text>
</comment>
<dbReference type="PANTHER" id="PTHR11952:SF2">
    <property type="entry name" value="LD24639P"/>
    <property type="match status" value="1"/>
</dbReference>
<gene>
    <name evidence="8" type="ORF">BESB_048140</name>
</gene>
<dbReference type="SUPFAM" id="SSF53448">
    <property type="entry name" value="Nucleotide-diphospho-sugar transferases"/>
    <property type="match status" value="2"/>
</dbReference>
<feature type="compositionally biased region" description="Low complexity" evidence="7">
    <location>
        <begin position="9"/>
        <end position="30"/>
    </location>
</feature>
<evidence type="ECO:0000313" key="8">
    <source>
        <dbReference type="EMBL" id="PFH36622.1"/>
    </source>
</evidence>
<dbReference type="Gene3D" id="3.90.550.10">
    <property type="entry name" value="Spore Coat Polysaccharide Biosynthesis Protein SpsA, Chain A"/>
    <property type="match status" value="2"/>
</dbReference>
<feature type="compositionally biased region" description="Basic and acidic residues" evidence="7">
    <location>
        <begin position="643"/>
        <end position="655"/>
    </location>
</feature>
<evidence type="ECO:0000256" key="6">
    <source>
        <dbReference type="ARBA" id="ARBA00048493"/>
    </source>
</evidence>
<dbReference type="VEuPathDB" id="ToxoDB:BESB_048140"/>
<evidence type="ECO:0000256" key="4">
    <source>
        <dbReference type="ARBA" id="ARBA00022679"/>
    </source>
</evidence>
<dbReference type="EC" id="2.7.7.23" evidence="3"/>